<dbReference type="PANTHER" id="PTHR34062:SF1">
    <property type="entry name" value="NADH-UBIQUINONE OXIDOREDUCTASE 21KDA SUBUNIT N-TERMINAL DOMAIN-CONTAINING PROTEIN"/>
    <property type="match status" value="1"/>
</dbReference>
<dbReference type="InterPro" id="IPR053229">
    <property type="entry name" value="NADH-Q_oxidrdct_subunit"/>
</dbReference>
<organism evidence="2 3">
    <name type="scientific">Riccia fluitans</name>
    <dbReference type="NCBI Taxonomy" id="41844"/>
    <lineage>
        <taxon>Eukaryota</taxon>
        <taxon>Viridiplantae</taxon>
        <taxon>Streptophyta</taxon>
        <taxon>Embryophyta</taxon>
        <taxon>Marchantiophyta</taxon>
        <taxon>Marchantiopsida</taxon>
        <taxon>Marchantiidae</taxon>
        <taxon>Marchantiales</taxon>
        <taxon>Ricciaceae</taxon>
        <taxon>Riccia</taxon>
    </lineage>
</organism>
<evidence type="ECO:0000259" key="1">
    <source>
        <dbReference type="Pfam" id="PF10785"/>
    </source>
</evidence>
<reference evidence="2 3" key="1">
    <citation type="submission" date="2024-09" db="EMBL/GenBank/DDBJ databases">
        <title>Chromosome-scale assembly of Riccia fluitans.</title>
        <authorList>
            <person name="Paukszto L."/>
            <person name="Sawicki J."/>
            <person name="Karawczyk K."/>
            <person name="Piernik-Szablinska J."/>
            <person name="Szczecinska M."/>
            <person name="Mazdziarz M."/>
        </authorList>
    </citation>
    <scope>NUCLEOTIDE SEQUENCE [LARGE SCALE GENOMIC DNA]</scope>
    <source>
        <strain evidence="2">Rf_01</strain>
        <tissue evidence="2">Aerial parts of the thallus</tissue>
    </source>
</reference>
<name>A0ABD1XNN4_9MARC</name>
<feature type="domain" description="NADH-ubiquinone oxidoreductase 21kDa subunit N-terminal" evidence="1">
    <location>
        <begin position="8"/>
        <end position="72"/>
    </location>
</feature>
<proteinExistence type="predicted"/>
<gene>
    <name evidence="2" type="ORF">R1flu_028952</name>
</gene>
<evidence type="ECO:0000313" key="2">
    <source>
        <dbReference type="EMBL" id="KAL2610379.1"/>
    </source>
</evidence>
<sequence length="119" mass="12429">MGIFLDEPKFPVIDRSPSAGTTVSNFNFSDYLKITAITAGSLPVGYLAGGSVNIRGPSMYTAGLIGLMGGFIEAGSAYVLLAHLQGESRGISRFRQDLASSVLELSLLNTRGKSAANEG</sequence>
<dbReference type="PANTHER" id="PTHR34062">
    <property type="entry name" value="OXIDOREDUCTASE 21 KDA SUBUNIT, PUTATIVE (AFU_ORTHOLOGUE AFUA_4G04750)-RELATED"/>
    <property type="match status" value="1"/>
</dbReference>
<dbReference type="EMBL" id="JBHFFA010000008">
    <property type="protein sequence ID" value="KAL2610379.1"/>
    <property type="molecule type" value="Genomic_DNA"/>
</dbReference>
<evidence type="ECO:0000313" key="3">
    <source>
        <dbReference type="Proteomes" id="UP001605036"/>
    </source>
</evidence>
<dbReference type="Proteomes" id="UP001605036">
    <property type="component" value="Unassembled WGS sequence"/>
</dbReference>
<keyword evidence="3" id="KW-1185">Reference proteome</keyword>
<dbReference type="InterPro" id="IPR019721">
    <property type="entry name" value="NADH-UbQ_OxRdtase_su21_N"/>
</dbReference>
<dbReference type="AlphaFoldDB" id="A0ABD1XNN4"/>
<protein>
    <recommendedName>
        <fullName evidence="1">NADH-ubiquinone oxidoreductase 21kDa subunit N-terminal domain-containing protein</fullName>
    </recommendedName>
</protein>
<dbReference type="Pfam" id="PF10785">
    <property type="entry name" value="NADH-u_ox-rdase"/>
    <property type="match status" value="1"/>
</dbReference>
<comment type="caution">
    <text evidence="2">The sequence shown here is derived from an EMBL/GenBank/DDBJ whole genome shotgun (WGS) entry which is preliminary data.</text>
</comment>
<accession>A0ABD1XNN4</accession>